<feature type="compositionally biased region" description="Polar residues" evidence="1">
    <location>
        <begin position="716"/>
        <end position="746"/>
    </location>
</feature>
<dbReference type="SUPFAM" id="SSF56436">
    <property type="entry name" value="C-type lectin-like"/>
    <property type="match status" value="1"/>
</dbReference>
<feature type="region of interest" description="Disordered" evidence="1">
    <location>
        <begin position="694"/>
        <end position="868"/>
    </location>
</feature>
<feature type="region of interest" description="Disordered" evidence="1">
    <location>
        <begin position="1091"/>
        <end position="1119"/>
    </location>
</feature>
<dbReference type="InterPro" id="IPR016187">
    <property type="entry name" value="CTDL_fold"/>
</dbReference>
<evidence type="ECO:0000259" key="2">
    <source>
        <dbReference type="Pfam" id="PF06482"/>
    </source>
</evidence>
<sequence>PAAKRDTQHTKSVDTTSSLRLTLAKHSPWISGMPPPAAKRDSGRSLGLVLAAALVLLSCATTKTLGKTQGNWDIAFLLNRNFGLTSINSDLDFPIALTPPKDDQLYSVPAQKLFPNMQLPNEPFFIQLNFQPNITFNDYYFLAIRDPDMVLRFGIALLKRDTYRLSLRYRILEDDAEKVIEVPIPKSATNWRIGILIRQNSINIYTACAATQPVAFHVEENVHLLGQPLFRPGASAFLLNSGLRKEPAHFQGVLTEFSFHSGEHPELTPCQSTEPLEGSGEPMFSFDPDFGNVMVTEPEAYTETSTTTESITFATTTPAPSPPAWVPFIDLSNFVVRVYDRKKKHLLVQSKVIDGSVRFPNGTSISIEGLPGFKRDSDSAEVLLSVDFDSESTNLVDIETGRTIIRTSFSEGIPEEAIGLNSTKVMFEVLTGPAALHIDTYTGKWTVQSTVTGQVDEVEDIRGGILYLRNGQTVRLSSLPGSGSSILAIDSKTGRVTKFNRETAEEDIVNGEETATGMTDMLSIGNTTTERPTDTSTDQVSTDSNGLPSQVANTSTEVEEIEVETKTDGSAEQEKSTVLPDDFEYTIMDATAPVQKINSEEDKTTSMEISSTEAVDTVKSAVDDRTQGPDANAEEGNVVTDSRGVSVQDSIDDTSMEVTASVPGISIAEVTAEESKSPTGEVTDLETVESIVSEKTEQGDGHTQGPDVNVEEGSVVTDSTGVSGQDGTADTSSEETAPVPSISTDELTAEEGKSTVKVPDLETSELIVSEKTEEVDGHTQGPDVNVEEGSVVTDSTGVSVQDGTADTSREETAPVPSISTDESTGEVPDLETAKPIGSEAPGDVGDHTQTTDAENEKISSAGLIPDILDKTDPYATTAIPVIGTEDDTARESNISTPDALDGGTLDHTSIELTDPEFGTVTLSVESEPSDLTSEDEAPGAVTDSSAVLQHHPITDKLQPDEGEDTLEPGREIDYAYTEENTNAPVDSLEGSETPVYEDVEGGAFHTILSGAPDSGQHSDETEGPVAIVTDDTPGFEDTSGSRKHPSIPDNSLGEGMTPPTELMTLTDSQSSRDILKPDCSCLDDYLTPERMEKLRGPQGPKGDKGDAGPPGQDGVCPSKCDVRLTTEEIERLRGPKGDPGPPGQCTLEMCNATAIPGPQGPKGDPGEPGIFDPEDPKVVDLLRKTVVEYFNRPEVREQFRGTPGDCSCTGNPGAPNNTNNPSDDILESLRKISYGAMVMENETSLAKIAYSLPPGSMVYVRQDDTFYLKTDTKDNVWRIVQMETASQAIKIPSPPPIQTTQPPQAPFPNISGKQLYLIAQSEALDGRLRFRAKLGGGHSGAIFACQREANNKRLGQSFYPLLSTDMFNMDYVVPPMNRYGLPLVNIRGETIFDDFMHLIRGQQKPQAPILSFDGKDIFENPLASCLWLGAKPIYLNGDYEYAARSKCRNWQSNYPSEHALAAHLPPAANASGLVDQGNIYEESCSKRCHILCIQIIPSQA</sequence>
<feature type="region of interest" description="Disordered" evidence="1">
    <location>
        <begin position="1006"/>
        <end position="1077"/>
    </location>
</feature>
<feature type="compositionally biased region" description="Polar residues" evidence="1">
    <location>
        <begin position="545"/>
        <end position="555"/>
    </location>
</feature>
<organism evidence="3">
    <name type="scientific">Schistocephalus solidus</name>
    <name type="common">Tapeworm</name>
    <dbReference type="NCBI Taxonomy" id="70667"/>
    <lineage>
        <taxon>Eukaryota</taxon>
        <taxon>Metazoa</taxon>
        <taxon>Spiralia</taxon>
        <taxon>Lophotrochozoa</taxon>
        <taxon>Platyhelminthes</taxon>
        <taxon>Cestoda</taxon>
        <taxon>Eucestoda</taxon>
        <taxon>Diphyllobothriidea</taxon>
        <taxon>Diphyllobothriidae</taxon>
        <taxon>Schistocephalus</taxon>
    </lineage>
</organism>
<feature type="compositionally biased region" description="Low complexity" evidence="1">
    <location>
        <begin position="789"/>
        <end position="800"/>
    </location>
</feature>
<reference evidence="3" key="1">
    <citation type="submission" date="2016-01" db="EMBL/GenBank/DDBJ databases">
        <title>Reference transcriptome for the parasite Schistocephalus solidus: insights into the molecular evolution of parasitism.</title>
        <authorList>
            <person name="Hebert F.O."/>
            <person name="Grambauer S."/>
            <person name="Barber I."/>
            <person name="Landry C.R."/>
            <person name="Aubin-Horth N."/>
        </authorList>
    </citation>
    <scope>NUCLEOTIDE SEQUENCE</scope>
</reference>
<feature type="compositionally biased region" description="Polar residues" evidence="1">
    <location>
        <begin position="1063"/>
        <end position="1072"/>
    </location>
</feature>
<accession>A0A0X3PDF3</accession>
<evidence type="ECO:0000256" key="1">
    <source>
        <dbReference type="SAM" id="MobiDB-lite"/>
    </source>
</evidence>
<feature type="region of interest" description="Disordered" evidence="1">
    <location>
        <begin position="525"/>
        <end position="558"/>
    </location>
</feature>
<dbReference type="Gene3D" id="3.10.100.10">
    <property type="entry name" value="Mannose-Binding Protein A, subunit A"/>
    <property type="match status" value="1"/>
</dbReference>
<dbReference type="InterPro" id="IPR016186">
    <property type="entry name" value="C-type_lectin-like/link_sf"/>
</dbReference>
<dbReference type="InterPro" id="IPR010515">
    <property type="entry name" value="Collagenase_NC10/endostatin"/>
</dbReference>
<feature type="domain" description="Collagenase NC10/endostatin" evidence="2">
    <location>
        <begin position="1337"/>
        <end position="1494"/>
    </location>
</feature>
<feature type="compositionally biased region" description="Basic and acidic residues" evidence="1">
    <location>
        <begin position="1091"/>
        <end position="1106"/>
    </location>
</feature>
<name>A0A0X3PDF3_SCHSO</name>
<feature type="compositionally biased region" description="Basic and acidic residues" evidence="1">
    <location>
        <begin position="768"/>
        <end position="777"/>
    </location>
</feature>
<protein>
    <recommendedName>
        <fullName evidence="2">Collagenase NC10/endostatin domain-containing protein</fullName>
    </recommendedName>
</protein>
<feature type="region of interest" description="Disordered" evidence="1">
    <location>
        <begin position="880"/>
        <end position="910"/>
    </location>
</feature>
<feature type="non-terminal residue" evidence="3">
    <location>
        <position position="1"/>
    </location>
</feature>
<evidence type="ECO:0000313" key="3">
    <source>
        <dbReference type="EMBL" id="JAP49945.1"/>
    </source>
</evidence>
<feature type="region of interest" description="Disordered" evidence="1">
    <location>
        <begin position="926"/>
        <end position="967"/>
    </location>
</feature>
<feature type="region of interest" description="Disordered" evidence="1">
    <location>
        <begin position="598"/>
        <end position="637"/>
    </location>
</feature>
<gene>
    <name evidence="3" type="ORF">TR97739</name>
</gene>
<dbReference type="EMBL" id="GEEE01013280">
    <property type="protein sequence ID" value="JAP49945.1"/>
    <property type="molecule type" value="Transcribed_RNA"/>
</dbReference>
<dbReference type="Pfam" id="PF06482">
    <property type="entry name" value="Endostatin"/>
    <property type="match status" value="1"/>
</dbReference>
<feature type="compositionally biased region" description="Low complexity" evidence="1">
    <location>
        <begin position="527"/>
        <end position="544"/>
    </location>
</feature>
<proteinExistence type="predicted"/>